<protein>
    <recommendedName>
        <fullName evidence="3">Endonuclease/exonuclease/phosphatase domain-containing protein</fullName>
    </recommendedName>
</protein>
<reference evidence="1" key="3">
    <citation type="submission" date="2022-06" db="UniProtKB">
        <authorList>
            <consortium name="EnsemblPlants"/>
        </authorList>
    </citation>
    <scope>IDENTIFICATION</scope>
</reference>
<dbReference type="InterPro" id="IPR036691">
    <property type="entry name" value="Endo/exonu/phosph_ase_sf"/>
</dbReference>
<dbReference type="SUPFAM" id="SSF56219">
    <property type="entry name" value="DNase I-like"/>
    <property type="match status" value="1"/>
</dbReference>
<dbReference type="AlphaFoldDB" id="A0A8R7R104"/>
<proteinExistence type="predicted"/>
<evidence type="ECO:0000313" key="1">
    <source>
        <dbReference type="EnsemblPlants" id="TuG1812G0700002180.01.T01.cds288971"/>
    </source>
</evidence>
<reference evidence="1" key="2">
    <citation type="submission" date="2018-03" db="EMBL/GenBank/DDBJ databases">
        <title>The Triticum urartu genome reveals the dynamic nature of wheat genome evolution.</title>
        <authorList>
            <person name="Ling H."/>
            <person name="Ma B."/>
            <person name="Shi X."/>
            <person name="Liu H."/>
            <person name="Dong L."/>
            <person name="Sun H."/>
            <person name="Cao Y."/>
            <person name="Gao Q."/>
            <person name="Zheng S."/>
            <person name="Li Y."/>
            <person name="Yu Y."/>
            <person name="Du H."/>
            <person name="Qi M."/>
            <person name="Li Y."/>
            <person name="Yu H."/>
            <person name="Cui Y."/>
            <person name="Wang N."/>
            <person name="Chen C."/>
            <person name="Wu H."/>
            <person name="Zhao Y."/>
            <person name="Zhang J."/>
            <person name="Li Y."/>
            <person name="Zhou W."/>
            <person name="Zhang B."/>
            <person name="Hu W."/>
            <person name="Eijk M."/>
            <person name="Tang J."/>
            <person name="Witsenboer H."/>
            <person name="Zhao S."/>
            <person name="Li Z."/>
            <person name="Zhang A."/>
            <person name="Wang D."/>
            <person name="Liang C."/>
        </authorList>
    </citation>
    <scope>NUCLEOTIDE SEQUENCE [LARGE SCALE GENOMIC DNA]</scope>
    <source>
        <strain evidence="1">cv. G1812</strain>
    </source>
</reference>
<accession>A0A8R7R104</accession>
<organism evidence="1 2">
    <name type="scientific">Triticum urartu</name>
    <name type="common">Red wild einkorn</name>
    <name type="synonym">Crithodium urartu</name>
    <dbReference type="NCBI Taxonomy" id="4572"/>
    <lineage>
        <taxon>Eukaryota</taxon>
        <taxon>Viridiplantae</taxon>
        <taxon>Streptophyta</taxon>
        <taxon>Embryophyta</taxon>
        <taxon>Tracheophyta</taxon>
        <taxon>Spermatophyta</taxon>
        <taxon>Magnoliopsida</taxon>
        <taxon>Liliopsida</taxon>
        <taxon>Poales</taxon>
        <taxon>Poaceae</taxon>
        <taxon>BOP clade</taxon>
        <taxon>Pooideae</taxon>
        <taxon>Triticodae</taxon>
        <taxon>Triticeae</taxon>
        <taxon>Triticinae</taxon>
        <taxon>Triticum</taxon>
    </lineage>
</organism>
<dbReference type="Proteomes" id="UP000015106">
    <property type="component" value="Chromosome 7"/>
</dbReference>
<evidence type="ECO:0008006" key="3">
    <source>
        <dbReference type="Google" id="ProtNLM"/>
    </source>
</evidence>
<dbReference type="Gene3D" id="3.60.10.10">
    <property type="entry name" value="Endonuclease/exonuclease/phosphatase"/>
    <property type="match status" value="1"/>
</dbReference>
<name>A0A8R7R104_TRIUA</name>
<evidence type="ECO:0000313" key="2">
    <source>
        <dbReference type="Proteomes" id="UP000015106"/>
    </source>
</evidence>
<dbReference type="EnsemblPlants" id="TuG1812G0700002180.01.T01">
    <property type="protein sequence ID" value="TuG1812G0700002180.01.T01.cds288971"/>
    <property type="gene ID" value="TuG1812G0700002180.01"/>
</dbReference>
<reference evidence="2" key="1">
    <citation type="journal article" date="2013" name="Nature">
        <title>Draft genome of the wheat A-genome progenitor Triticum urartu.</title>
        <authorList>
            <person name="Ling H.Q."/>
            <person name="Zhao S."/>
            <person name="Liu D."/>
            <person name="Wang J."/>
            <person name="Sun H."/>
            <person name="Zhang C."/>
            <person name="Fan H."/>
            <person name="Li D."/>
            <person name="Dong L."/>
            <person name="Tao Y."/>
            <person name="Gao C."/>
            <person name="Wu H."/>
            <person name="Li Y."/>
            <person name="Cui Y."/>
            <person name="Guo X."/>
            <person name="Zheng S."/>
            <person name="Wang B."/>
            <person name="Yu K."/>
            <person name="Liang Q."/>
            <person name="Yang W."/>
            <person name="Lou X."/>
            <person name="Chen J."/>
            <person name="Feng M."/>
            <person name="Jian J."/>
            <person name="Zhang X."/>
            <person name="Luo G."/>
            <person name="Jiang Y."/>
            <person name="Liu J."/>
            <person name="Wang Z."/>
            <person name="Sha Y."/>
            <person name="Zhang B."/>
            <person name="Wu H."/>
            <person name="Tang D."/>
            <person name="Shen Q."/>
            <person name="Xue P."/>
            <person name="Zou S."/>
            <person name="Wang X."/>
            <person name="Liu X."/>
            <person name="Wang F."/>
            <person name="Yang Y."/>
            <person name="An X."/>
            <person name="Dong Z."/>
            <person name="Zhang K."/>
            <person name="Zhang X."/>
            <person name="Luo M.C."/>
            <person name="Dvorak J."/>
            <person name="Tong Y."/>
            <person name="Wang J."/>
            <person name="Yang H."/>
            <person name="Li Z."/>
            <person name="Wang D."/>
            <person name="Zhang A."/>
            <person name="Wang J."/>
        </authorList>
    </citation>
    <scope>NUCLEOTIDE SEQUENCE</scope>
    <source>
        <strain evidence="2">cv. G1812</strain>
    </source>
</reference>
<sequence length="144" mass="16654">MGSNYDGFTYLPASYTRGGIFVAWDITRVLLSNYVNDSHSISAYVSPKEGEPWWLTVVYGPQEDERKINFLNELSECRSLCPGPWLVLGDFNLILYAADKNNSNLDRRMMGKFKRFVDDNALKELFLHGRKFTWSKERETPTLT</sequence>
<dbReference type="Gramene" id="TuG1812G0700002180.01.T01">
    <property type="protein sequence ID" value="TuG1812G0700002180.01.T01.cds288971"/>
    <property type="gene ID" value="TuG1812G0700002180.01"/>
</dbReference>
<keyword evidence="2" id="KW-1185">Reference proteome</keyword>